<evidence type="ECO:0000313" key="1">
    <source>
        <dbReference type="EMBL" id="MCF2303436.1"/>
    </source>
</evidence>
<accession>A0AAW4ZTX7</accession>
<dbReference type="RefSeq" id="WP_232581589.1">
    <property type="nucleotide sequence ID" value="NZ_WMCP01000026.1"/>
</dbReference>
<dbReference type="EMBL" id="WMCP01000026">
    <property type="protein sequence ID" value="MCF2303436.1"/>
    <property type="molecule type" value="Genomic_DNA"/>
</dbReference>
<organism evidence="1 2">
    <name type="scientific">Photobacterium phosphoreum</name>
    <dbReference type="NCBI Taxonomy" id="659"/>
    <lineage>
        <taxon>Bacteria</taxon>
        <taxon>Pseudomonadati</taxon>
        <taxon>Pseudomonadota</taxon>
        <taxon>Gammaproteobacteria</taxon>
        <taxon>Vibrionales</taxon>
        <taxon>Vibrionaceae</taxon>
        <taxon>Photobacterium</taxon>
    </lineage>
</organism>
<evidence type="ECO:0000313" key="2">
    <source>
        <dbReference type="Proteomes" id="UP000813876"/>
    </source>
</evidence>
<evidence type="ECO:0008006" key="3">
    <source>
        <dbReference type="Google" id="ProtNLM"/>
    </source>
</evidence>
<reference evidence="1" key="1">
    <citation type="submission" date="2019-11" db="EMBL/GenBank/DDBJ databases">
        <title>Comparative genomics of photobacteria reveal adaptation to distinct habitats.</title>
        <authorList>
            <person name="Fuertes-Perez S."/>
            <person name="Hilgarth M."/>
            <person name="Vogel R.F."/>
        </authorList>
    </citation>
    <scope>NUCLEOTIDE SEQUENCE</scope>
    <source>
        <strain evidence="1">TMW2.2145</strain>
    </source>
</reference>
<protein>
    <recommendedName>
        <fullName evidence="3">SPOR domain-containing protein</fullName>
    </recommendedName>
</protein>
<comment type="caution">
    <text evidence="1">The sequence shown here is derived from an EMBL/GenBank/DDBJ whole genome shotgun (WGS) entry which is preliminary data.</text>
</comment>
<gene>
    <name evidence="1" type="ORF">GLP33_17025</name>
</gene>
<dbReference type="Proteomes" id="UP000813876">
    <property type="component" value="Unassembled WGS sequence"/>
</dbReference>
<name>A0AAW4ZTX7_PHOPO</name>
<proteinExistence type="predicted"/>
<dbReference type="AlphaFoldDB" id="A0AAW4ZTX7"/>
<sequence>MVKKYCAEIEVYEDDEYITYYVTGITKAMRDKAIDRLLEDGAIINFENYWTE</sequence>